<dbReference type="SUPFAM" id="SSF143120">
    <property type="entry name" value="YefM-like"/>
    <property type="match status" value="1"/>
</dbReference>
<organism evidence="3 4">
    <name type="scientific">Streptomyces marispadix</name>
    <dbReference type="NCBI Taxonomy" id="2922868"/>
    <lineage>
        <taxon>Bacteria</taxon>
        <taxon>Bacillati</taxon>
        <taxon>Actinomycetota</taxon>
        <taxon>Actinomycetes</taxon>
        <taxon>Kitasatosporales</taxon>
        <taxon>Streptomycetaceae</taxon>
        <taxon>Streptomyces</taxon>
    </lineage>
</organism>
<evidence type="ECO:0000313" key="4">
    <source>
        <dbReference type="Proteomes" id="UP001166784"/>
    </source>
</evidence>
<comment type="caution">
    <text evidence="3">The sequence shown here is derived from an EMBL/GenBank/DDBJ whole genome shotgun (WGS) entry which is preliminary data.</text>
</comment>
<sequence length="89" mass="9684">MDDETSGPETCSLAQAADRLDSLVQRVAQARERIAITDRGQVAAVLISPQELRDLEQALAAAEYRAQFVGMPAEQRKISEVLGREGEEG</sequence>
<protein>
    <recommendedName>
        <fullName evidence="2">Antitoxin</fullName>
    </recommendedName>
</protein>
<dbReference type="InterPro" id="IPR036165">
    <property type="entry name" value="YefM-like_sf"/>
</dbReference>
<proteinExistence type="inferred from homology"/>
<dbReference type="Gene3D" id="3.40.1620.10">
    <property type="entry name" value="YefM-like domain"/>
    <property type="match status" value="1"/>
</dbReference>
<evidence type="ECO:0000256" key="1">
    <source>
        <dbReference type="ARBA" id="ARBA00009981"/>
    </source>
</evidence>
<name>A0ABS9T122_9ACTN</name>
<dbReference type="Proteomes" id="UP001166784">
    <property type="component" value="Unassembled WGS sequence"/>
</dbReference>
<evidence type="ECO:0000256" key="2">
    <source>
        <dbReference type="RuleBase" id="RU362080"/>
    </source>
</evidence>
<accession>A0ABS9T122</accession>
<reference evidence="3" key="2">
    <citation type="journal article" date="2023" name="Int. J. Syst. Evol. Microbiol.">
        <title>Streptomyces marispadix sp. nov., isolated from marine beach sediment of the Northern Coast of Portugal.</title>
        <authorList>
            <person name="dos Santos J.D.N."/>
            <person name="Vitorino I.R."/>
            <person name="Kallscheuer N."/>
            <person name="Srivastava A."/>
            <person name="Krautwurst S."/>
            <person name="Marz M."/>
            <person name="Jogler C."/>
            <person name="Lobo Da Cunha A."/>
            <person name="Catita J."/>
            <person name="Goncalves H."/>
            <person name="Gonzalez I."/>
            <person name="Reyes F."/>
            <person name="Lage O.M."/>
        </authorList>
    </citation>
    <scope>NUCLEOTIDE SEQUENCE</scope>
    <source>
        <strain evidence="3">M600PL45_2</strain>
    </source>
</reference>
<dbReference type="RefSeq" id="WP_241061070.1">
    <property type="nucleotide sequence ID" value="NZ_JAKWJU010000002.1"/>
</dbReference>
<dbReference type="Pfam" id="PF02604">
    <property type="entry name" value="PhdYeFM_antitox"/>
    <property type="match status" value="1"/>
</dbReference>
<keyword evidence="4" id="KW-1185">Reference proteome</keyword>
<dbReference type="EMBL" id="JAKWJU010000002">
    <property type="protein sequence ID" value="MCH6162228.1"/>
    <property type="molecule type" value="Genomic_DNA"/>
</dbReference>
<evidence type="ECO:0000313" key="3">
    <source>
        <dbReference type="EMBL" id="MCH6162228.1"/>
    </source>
</evidence>
<dbReference type="InterPro" id="IPR006442">
    <property type="entry name" value="Antitoxin_Phd/YefM"/>
</dbReference>
<reference evidence="3" key="1">
    <citation type="submission" date="2022-03" db="EMBL/GenBank/DDBJ databases">
        <authorList>
            <person name="Santos J.D.N."/>
            <person name="Kallscheuer N."/>
            <person name="Jogler C."/>
            <person name="Lage O.M."/>
        </authorList>
    </citation>
    <scope>NUCLEOTIDE SEQUENCE</scope>
    <source>
        <strain evidence="3">M600PL45_2</strain>
    </source>
</reference>
<gene>
    <name evidence="3" type="ORF">MMA15_18110</name>
</gene>
<comment type="similarity">
    <text evidence="1 2">Belongs to the phD/YefM antitoxin family.</text>
</comment>
<comment type="function">
    <text evidence="2">Antitoxin component of a type II toxin-antitoxin (TA) system.</text>
</comment>